<sequence length="375" mass="42865">MSTLIQRCMNKIKALTKEDDRTIKDPLEFQQHVVSFFRSIYMELERVQSLCEMAGPAVSSTLGKYLGVPILHYRQKGVEYQYIIDMAQKRMSSWWACNLSFAGRITLVQSPVSAYVKNDVLDVSLLQQFLPSEVINEILNHPYANDELRADHPSWSFTSSREFSTKTSYLLLTKGRIAKVLCQATDKSEIHILWDCNVGHKVWESLKNYQRDVPSRQWSVDLESWVMANLKQTRDRDFHLIFGVTLWSIWNARNEVSMMNKPFCIQNIMQTICRMALEVKNEVIRDENGSWIHCFGQKCIGTVLLAELQAIGTALKIAKEKGMDFMCSSSGNRVADCLAIQLPLGLHIFANPPQGSISMLKHDQPGICLPRRVIV</sequence>
<protein>
    <submittedName>
        <fullName evidence="1">Uncharacterized protein</fullName>
    </submittedName>
</protein>
<dbReference type="AlphaFoldDB" id="A0AAN9XN86"/>
<keyword evidence="2" id="KW-1185">Reference proteome</keyword>
<name>A0AAN9XN86_PSOTE</name>
<proteinExistence type="predicted"/>
<comment type="caution">
    <text evidence="1">The sequence shown here is derived from an EMBL/GenBank/DDBJ whole genome shotgun (WGS) entry which is preliminary data.</text>
</comment>
<reference evidence="1 2" key="1">
    <citation type="submission" date="2024-01" db="EMBL/GenBank/DDBJ databases">
        <title>The genomes of 5 underutilized Papilionoideae crops provide insights into root nodulation and disease resistanc.</title>
        <authorList>
            <person name="Jiang F."/>
        </authorList>
    </citation>
    <scope>NUCLEOTIDE SEQUENCE [LARGE SCALE GENOMIC DNA]</scope>
    <source>
        <strain evidence="1">DUOXIRENSHENG_FW03</strain>
        <tissue evidence="1">Leaves</tissue>
    </source>
</reference>
<dbReference type="PANTHER" id="PTHR33116">
    <property type="entry name" value="REVERSE TRANSCRIPTASE ZINC-BINDING DOMAIN-CONTAINING PROTEIN-RELATED-RELATED"/>
    <property type="match status" value="1"/>
</dbReference>
<evidence type="ECO:0000313" key="2">
    <source>
        <dbReference type="Proteomes" id="UP001386955"/>
    </source>
</evidence>
<accession>A0AAN9XN86</accession>
<dbReference type="PANTHER" id="PTHR33116:SF78">
    <property type="entry name" value="OS12G0587133 PROTEIN"/>
    <property type="match status" value="1"/>
</dbReference>
<dbReference type="Proteomes" id="UP001386955">
    <property type="component" value="Unassembled WGS sequence"/>
</dbReference>
<gene>
    <name evidence="1" type="ORF">VNO78_11503</name>
</gene>
<dbReference type="EMBL" id="JAYMYS010000003">
    <property type="protein sequence ID" value="KAK7400298.1"/>
    <property type="molecule type" value="Genomic_DNA"/>
</dbReference>
<organism evidence="1 2">
    <name type="scientific">Psophocarpus tetragonolobus</name>
    <name type="common">Winged bean</name>
    <name type="synonym">Dolichos tetragonolobus</name>
    <dbReference type="NCBI Taxonomy" id="3891"/>
    <lineage>
        <taxon>Eukaryota</taxon>
        <taxon>Viridiplantae</taxon>
        <taxon>Streptophyta</taxon>
        <taxon>Embryophyta</taxon>
        <taxon>Tracheophyta</taxon>
        <taxon>Spermatophyta</taxon>
        <taxon>Magnoliopsida</taxon>
        <taxon>eudicotyledons</taxon>
        <taxon>Gunneridae</taxon>
        <taxon>Pentapetalae</taxon>
        <taxon>rosids</taxon>
        <taxon>fabids</taxon>
        <taxon>Fabales</taxon>
        <taxon>Fabaceae</taxon>
        <taxon>Papilionoideae</taxon>
        <taxon>50 kb inversion clade</taxon>
        <taxon>NPAAA clade</taxon>
        <taxon>indigoferoid/millettioid clade</taxon>
        <taxon>Phaseoleae</taxon>
        <taxon>Psophocarpus</taxon>
    </lineage>
</organism>
<evidence type="ECO:0000313" key="1">
    <source>
        <dbReference type="EMBL" id="KAK7400298.1"/>
    </source>
</evidence>